<evidence type="ECO:0000313" key="4">
    <source>
        <dbReference type="Proteomes" id="UP000294003"/>
    </source>
</evidence>
<dbReference type="Gene3D" id="3.40.50.720">
    <property type="entry name" value="NAD(P)-binding Rossmann-like Domain"/>
    <property type="match status" value="1"/>
</dbReference>
<proteinExistence type="inferred from homology"/>
<keyword evidence="2" id="KW-0560">Oxidoreductase</keyword>
<protein>
    <submittedName>
        <fullName evidence="3">Uncharacterized protein</fullName>
    </submittedName>
</protein>
<reference evidence="3 4" key="1">
    <citation type="submission" date="2018-06" db="EMBL/GenBank/DDBJ databases">
        <title>Complete Genomes of Monosporascus.</title>
        <authorList>
            <person name="Robinson A.J."/>
            <person name="Natvig D.O."/>
        </authorList>
    </citation>
    <scope>NUCLEOTIDE SEQUENCE [LARGE SCALE GENOMIC DNA]</scope>
    <source>
        <strain evidence="3 4">CBS 609.92</strain>
    </source>
</reference>
<comment type="similarity">
    <text evidence="1">Belongs to the short-chain dehydrogenases/reductases (SDR) family.</text>
</comment>
<gene>
    <name evidence="3" type="ORF">DL762_005734</name>
</gene>
<dbReference type="SUPFAM" id="SSF51735">
    <property type="entry name" value="NAD(P)-binding Rossmann-fold domains"/>
    <property type="match status" value="1"/>
</dbReference>
<dbReference type="PRINTS" id="PR00080">
    <property type="entry name" value="SDRFAMILY"/>
</dbReference>
<sequence>METSVKALGKGVQDGHPEFQGLSRTVGVCDPAAVKRRVDESKERLGRIDGCTLPKKIAPLAEVDLYDWRRVLDASLTGVFICLKHQRAAFADGGRIVNMASAAGLRVVGHALSYSASKNSVVGITKASAI</sequence>
<accession>A0ABY0H419</accession>
<dbReference type="PRINTS" id="PR00081">
    <property type="entry name" value="GDHRDH"/>
</dbReference>
<organism evidence="3 4">
    <name type="scientific">Monosporascus cannonballus</name>
    <dbReference type="NCBI Taxonomy" id="155416"/>
    <lineage>
        <taxon>Eukaryota</taxon>
        <taxon>Fungi</taxon>
        <taxon>Dikarya</taxon>
        <taxon>Ascomycota</taxon>
        <taxon>Pezizomycotina</taxon>
        <taxon>Sordariomycetes</taxon>
        <taxon>Xylariomycetidae</taxon>
        <taxon>Xylariales</taxon>
        <taxon>Xylariales incertae sedis</taxon>
        <taxon>Monosporascus</taxon>
    </lineage>
</organism>
<dbReference type="PANTHER" id="PTHR43180:SF66">
    <property type="entry name" value="SHORT-CHAIN DEHYDROGENASE_REDUCTASE FAMILY PROTEIN"/>
    <property type="match status" value="1"/>
</dbReference>
<comment type="caution">
    <text evidence="3">The sequence shown here is derived from an EMBL/GenBank/DDBJ whole genome shotgun (WGS) entry which is preliminary data.</text>
</comment>
<evidence type="ECO:0000313" key="3">
    <source>
        <dbReference type="EMBL" id="RYO84293.1"/>
    </source>
</evidence>
<name>A0ABY0H419_9PEZI</name>
<dbReference type="InterPro" id="IPR002347">
    <property type="entry name" value="SDR_fam"/>
</dbReference>
<dbReference type="Proteomes" id="UP000294003">
    <property type="component" value="Unassembled WGS sequence"/>
</dbReference>
<dbReference type="Pfam" id="PF13561">
    <property type="entry name" value="adh_short_C2"/>
    <property type="match status" value="1"/>
</dbReference>
<dbReference type="PANTHER" id="PTHR43180">
    <property type="entry name" value="3-OXOACYL-(ACYL-CARRIER-PROTEIN) REDUCTASE (AFU_ORTHOLOGUE AFUA_6G11210)"/>
    <property type="match status" value="1"/>
</dbReference>
<evidence type="ECO:0000256" key="2">
    <source>
        <dbReference type="ARBA" id="ARBA00023002"/>
    </source>
</evidence>
<dbReference type="InterPro" id="IPR036291">
    <property type="entry name" value="NAD(P)-bd_dom_sf"/>
</dbReference>
<keyword evidence="4" id="KW-1185">Reference proteome</keyword>
<evidence type="ECO:0000256" key="1">
    <source>
        <dbReference type="ARBA" id="ARBA00006484"/>
    </source>
</evidence>
<dbReference type="EMBL" id="QJNS01000166">
    <property type="protein sequence ID" value="RYO84293.1"/>
    <property type="molecule type" value="Genomic_DNA"/>
</dbReference>